<sequence>MMNGFLIFGTLRGCVAEQQKEKAVCRTHGRQPTQNEKPSAKIRSDLFVIRKLRICQAVIIKGGRIMKNMQNDIGSRVVRCRPGDMLVFSGTGQTQDIQIAVTDRNGQDISEKSYLIRITKNNRPQILTR</sequence>
<evidence type="ECO:0000313" key="1">
    <source>
        <dbReference type="EMBL" id="QTA88826.1"/>
    </source>
</evidence>
<keyword evidence="2" id="KW-1185">Reference proteome</keyword>
<reference evidence="1" key="1">
    <citation type="journal article" date="2021" name="Microb. Physiol.">
        <title>Proteogenomic Insights into the Physiology of Marine, Sulfate-Reducing, Filamentous Desulfonema limicola and Desulfonema magnum.</title>
        <authorList>
            <person name="Schnaars V."/>
            <person name="Wohlbrand L."/>
            <person name="Scheve S."/>
            <person name="Hinrichs C."/>
            <person name="Reinhardt R."/>
            <person name="Rabus R."/>
        </authorList>
    </citation>
    <scope>NUCLEOTIDE SEQUENCE</scope>
    <source>
        <strain evidence="1">4be13</strain>
    </source>
</reference>
<accession>A0A975GPB0</accession>
<evidence type="ECO:0000313" key="2">
    <source>
        <dbReference type="Proteomes" id="UP000663722"/>
    </source>
</evidence>
<organism evidence="1 2">
    <name type="scientific">Desulfonema magnum</name>
    <dbReference type="NCBI Taxonomy" id="45655"/>
    <lineage>
        <taxon>Bacteria</taxon>
        <taxon>Pseudomonadati</taxon>
        <taxon>Thermodesulfobacteriota</taxon>
        <taxon>Desulfobacteria</taxon>
        <taxon>Desulfobacterales</taxon>
        <taxon>Desulfococcaceae</taxon>
        <taxon>Desulfonema</taxon>
    </lineage>
</organism>
<dbReference type="EMBL" id="CP061800">
    <property type="protein sequence ID" value="QTA88826.1"/>
    <property type="molecule type" value="Genomic_DNA"/>
</dbReference>
<proteinExistence type="predicted"/>
<name>A0A975GPB0_9BACT</name>
<dbReference type="KEGG" id="dmm:dnm_048730"/>
<dbReference type="Proteomes" id="UP000663722">
    <property type="component" value="Chromosome"/>
</dbReference>
<gene>
    <name evidence="1" type="ORF">dnm_048730</name>
</gene>
<dbReference type="AlphaFoldDB" id="A0A975GPB0"/>
<protein>
    <submittedName>
        <fullName evidence="1">Uncharacterized protein</fullName>
    </submittedName>
</protein>